<sequence length="60" mass="6780">MQRIIFLILAIIPGVSAYWIFNFQTMKFANTGLAIVYLTAAIASVFFLLKSTKPPQRTEN</sequence>
<keyword evidence="3" id="KW-1185">Reference proteome</keyword>
<organism evidence="2 3">
    <name type="scientific">Dyadobacter subterraneus</name>
    <dbReference type="NCBI Taxonomy" id="2773304"/>
    <lineage>
        <taxon>Bacteria</taxon>
        <taxon>Pseudomonadati</taxon>
        <taxon>Bacteroidota</taxon>
        <taxon>Cytophagia</taxon>
        <taxon>Cytophagales</taxon>
        <taxon>Spirosomataceae</taxon>
        <taxon>Dyadobacter</taxon>
    </lineage>
</organism>
<evidence type="ECO:0000313" key="3">
    <source>
        <dbReference type="Proteomes" id="UP000634134"/>
    </source>
</evidence>
<dbReference type="EMBL" id="JACYGY010000001">
    <property type="protein sequence ID" value="MBE9461684.1"/>
    <property type="molecule type" value="Genomic_DNA"/>
</dbReference>
<protein>
    <submittedName>
        <fullName evidence="2">Uncharacterized protein</fullName>
    </submittedName>
</protein>
<keyword evidence="1" id="KW-0812">Transmembrane</keyword>
<name>A0ABR9W896_9BACT</name>
<feature type="transmembrane region" description="Helical" evidence="1">
    <location>
        <begin position="27"/>
        <end position="49"/>
    </location>
</feature>
<dbReference type="Proteomes" id="UP000634134">
    <property type="component" value="Unassembled WGS sequence"/>
</dbReference>
<gene>
    <name evidence="2" type="ORF">IEE83_07300</name>
</gene>
<proteinExistence type="predicted"/>
<evidence type="ECO:0000313" key="2">
    <source>
        <dbReference type="EMBL" id="MBE9461684.1"/>
    </source>
</evidence>
<comment type="caution">
    <text evidence="2">The sequence shown here is derived from an EMBL/GenBank/DDBJ whole genome shotgun (WGS) entry which is preliminary data.</text>
</comment>
<dbReference type="RefSeq" id="WP_228101710.1">
    <property type="nucleotide sequence ID" value="NZ_JACYGY010000001.1"/>
</dbReference>
<accession>A0ABR9W896</accession>
<keyword evidence="1" id="KW-1133">Transmembrane helix</keyword>
<keyword evidence="1" id="KW-0472">Membrane</keyword>
<reference evidence="3" key="1">
    <citation type="submission" date="2023-07" db="EMBL/GenBank/DDBJ databases">
        <title>Dyadobacter sp. nov 'subterranea' isolated from contaminted grondwater.</title>
        <authorList>
            <person name="Szabo I."/>
            <person name="Al-Omari J."/>
            <person name="Szerdahelyi S.G."/>
            <person name="Rado J."/>
        </authorList>
    </citation>
    <scope>NUCLEOTIDE SEQUENCE [LARGE SCALE GENOMIC DNA]</scope>
    <source>
        <strain evidence="3">UP-52</strain>
    </source>
</reference>
<evidence type="ECO:0000256" key="1">
    <source>
        <dbReference type="SAM" id="Phobius"/>
    </source>
</evidence>